<feature type="non-terminal residue" evidence="1">
    <location>
        <position position="137"/>
    </location>
</feature>
<evidence type="ECO:0000313" key="2">
    <source>
        <dbReference type="Proteomes" id="UP000886653"/>
    </source>
</evidence>
<reference evidence="1" key="1">
    <citation type="submission" date="2013-11" db="EMBL/GenBank/DDBJ databases">
        <title>Genome sequence of the fusiform rust pathogen reveals effectors for host alternation and coevolution with pine.</title>
        <authorList>
            <consortium name="DOE Joint Genome Institute"/>
            <person name="Smith K."/>
            <person name="Pendleton A."/>
            <person name="Kubisiak T."/>
            <person name="Anderson C."/>
            <person name="Salamov A."/>
            <person name="Aerts A."/>
            <person name="Riley R."/>
            <person name="Clum A."/>
            <person name="Lindquist E."/>
            <person name="Ence D."/>
            <person name="Campbell M."/>
            <person name="Kronenberg Z."/>
            <person name="Feau N."/>
            <person name="Dhillon B."/>
            <person name="Hamelin R."/>
            <person name="Burleigh J."/>
            <person name="Smith J."/>
            <person name="Yandell M."/>
            <person name="Nelson C."/>
            <person name="Grigoriev I."/>
            <person name="Davis J."/>
        </authorList>
    </citation>
    <scope>NUCLEOTIDE SEQUENCE</scope>
    <source>
        <strain evidence="1">G11</strain>
    </source>
</reference>
<gene>
    <name evidence="1" type="ORF">CROQUDRAFT_21073</name>
</gene>
<sequence length="137" mass="15797">PHIIAPSEIITDPNLTFNRTSDIAIAQLNCFNKQLVMESILTESTYTILLLQEPWVNLYTLKIPSYPAWHELMPYDYQAQTYQDKICTCIYISKRIPSWQIALLPSKSPLLTAVELTFPQGKFSQIQLLSVYNPPRH</sequence>
<dbReference type="InterPro" id="IPR036691">
    <property type="entry name" value="Endo/exonu/phosph_ase_sf"/>
</dbReference>
<organism evidence="1 2">
    <name type="scientific">Cronartium quercuum f. sp. fusiforme G11</name>
    <dbReference type="NCBI Taxonomy" id="708437"/>
    <lineage>
        <taxon>Eukaryota</taxon>
        <taxon>Fungi</taxon>
        <taxon>Dikarya</taxon>
        <taxon>Basidiomycota</taxon>
        <taxon>Pucciniomycotina</taxon>
        <taxon>Pucciniomycetes</taxon>
        <taxon>Pucciniales</taxon>
        <taxon>Coleosporiaceae</taxon>
        <taxon>Cronartium</taxon>
    </lineage>
</organism>
<dbReference type="AlphaFoldDB" id="A0A9P6NNI0"/>
<comment type="caution">
    <text evidence="1">The sequence shown here is derived from an EMBL/GenBank/DDBJ whole genome shotgun (WGS) entry which is preliminary data.</text>
</comment>
<dbReference type="Gene3D" id="3.60.10.10">
    <property type="entry name" value="Endonuclease/exonuclease/phosphatase"/>
    <property type="match status" value="1"/>
</dbReference>
<protein>
    <submittedName>
        <fullName evidence="1">Uncharacterized protein</fullName>
    </submittedName>
</protein>
<dbReference type="EMBL" id="MU167229">
    <property type="protein sequence ID" value="KAG0149263.1"/>
    <property type="molecule type" value="Genomic_DNA"/>
</dbReference>
<feature type="non-terminal residue" evidence="1">
    <location>
        <position position="1"/>
    </location>
</feature>
<name>A0A9P6NNI0_9BASI</name>
<keyword evidence="2" id="KW-1185">Reference proteome</keyword>
<proteinExistence type="predicted"/>
<dbReference type="Proteomes" id="UP000886653">
    <property type="component" value="Unassembled WGS sequence"/>
</dbReference>
<accession>A0A9P6NNI0</accession>
<dbReference type="SUPFAM" id="SSF56219">
    <property type="entry name" value="DNase I-like"/>
    <property type="match status" value="1"/>
</dbReference>
<evidence type="ECO:0000313" key="1">
    <source>
        <dbReference type="EMBL" id="KAG0149263.1"/>
    </source>
</evidence>